<dbReference type="RefSeq" id="WP_072780267.1">
    <property type="nucleotide sequence ID" value="NZ_FQXC01000018.1"/>
</dbReference>
<dbReference type="OrthoDB" id="8261795at2"/>
<accession>A0A1M5YAV0</accession>
<dbReference type="Pfam" id="PF02371">
    <property type="entry name" value="Transposase_20"/>
    <property type="match status" value="1"/>
</dbReference>
<proteinExistence type="predicted"/>
<protein>
    <submittedName>
        <fullName evidence="3">Transposase</fullName>
    </submittedName>
</protein>
<organism evidence="3 4">
    <name type="scientific">Marivita hallyeonensis</name>
    <dbReference type="NCBI Taxonomy" id="996342"/>
    <lineage>
        <taxon>Bacteria</taxon>
        <taxon>Pseudomonadati</taxon>
        <taxon>Pseudomonadota</taxon>
        <taxon>Alphaproteobacteria</taxon>
        <taxon>Rhodobacterales</taxon>
        <taxon>Roseobacteraceae</taxon>
        <taxon>Marivita</taxon>
    </lineage>
</organism>
<dbReference type="GO" id="GO:0004803">
    <property type="term" value="F:transposase activity"/>
    <property type="evidence" value="ECO:0007669"/>
    <property type="project" value="InterPro"/>
</dbReference>
<name>A0A1M5YAV0_9RHOB</name>
<sequence length="340" mass="37986">MSELHILGVDLAKRTFAACGADNDGYVIFRKKLTRSQFQKMLSDLPPCIVAMEACSSAHHWGRMARAAGHDVRLIPPLYVKPFVKRHKNDAIDAEAIAEAASRPSIRTVAVKDEDQQAQAVLFRTRELFVRQRTQLVNAVRAHLAEYGIILPQQRRNGHAFASRCRTELDAAPLDVANIVEAYLRQIESIDTEVTALDVKIKKGALRNERARRMQTMPGIGPMTAMAVQAFCPPTENFRKGRDFAAWLGLVPRQHSTGGKDRLGRITKMGQRDVRKLLIVGAMSVISASERKGHCDDPWLARMLAKRPRMVVAVALANRMARRLWAMLTKGCDYDIRAAA</sequence>
<evidence type="ECO:0000313" key="4">
    <source>
        <dbReference type="Proteomes" id="UP000184221"/>
    </source>
</evidence>
<dbReference type="Proteomes" id="UP000184221">
    <property type="component" value="Unassembled WGS sequence"/>
</dbReference>
<dbReference type="NCBIfam" id="NF033542">
    <property type="entry name" value="transpos_IS110"/>
    <property type="match status" value="1"/>
</dbReference>
<dbReference type="AlphaFoldDB" id="A0A1M5YAV0"/>
<evidence type="ECO:0000259" key="1">
    <source>
        <dbReference type="Pfam" id="PF01548"/>
    </source>
</evidence>
<dbReference type="GO" id="GO:0006313">
    <property type="term" value="P:DNA transposition"/>
    <property type="evidence" value="ECO:0007669"/>
    <property type="project" value="InterPro"/>
</dbReference>
<dbReference type="PANTHER" id="PTHR33055:SF3">
    <property type="entry name" value="PUTATIVE TRANSPOSASE FOR IS117-RELATED"/>
    <property type="match status" value="1"/>
</dbReference>
<dbReference type="PANTHER" id="PTHR33055">
    <property type="entry name" value="TRANSPOSASE FOR INSERTION SEQUENCE ELEMENT IS1111A"/>
    <property type="match status" value="1"/>
</dbReference>
<keyword evidence="4" id="KW-1185">Reference proteome</keyword>
<reference evidence="3 4" key="1">
    <citation type="submission" date="2016-11" db="EMBL/GenBank/DDBJ databases">
        <authorList>
            <person name="Jaros S."/>
            <person name="Januszkiewicz K."/>
            <person name="Wedrychowicz H."/>
        </authorList>
    </citation>
    <scope>NUCLEOTIDE SEQUENCE [LARGE SCALE GENOMIC DNA]</scope>
    <source>
        <strain evidence="3 4">DSM 29431</strain>
    </source>
</reference>
<dbReference type="InterPro" id="IPR047650">
    <property type="entry name" value="Transpos_IS110"/>
</dbReference>
<dbReference type="Pfam" id="PF01548">
    <property type="entry name" value="DEDD_Tnp_IS110"/>
    <property type="match status" value="1"/>
</dbReference>
<gene>
    <name evidence="3" type="ORF">SAMN05443551_0191</name>
</gene>
<feature type="domain" description="Transposase IS110-like N-terminal" evidence="1">
    <location>
        <begin position="7"/>
        <end position="147"/>
    </location>
</feature>
<evidence type="ECO:0000259" key="2">
    <source>
        <dbReference type="Pfam" id="PF02371"/>
    </source>
</evidence>
<dbReference type="GO" id="GO:0003677">
    <property type="term" value="F:DNA binding"/>
    <property type="evidence" value="ECO:0007669"/>
    <property type="project" value="InterPro"/>
</dbReference>
<dbReference type="EMBL" id="FQXC01000018">
    <property type="protein sequence ID" value="SHI08984.1"/>
    <property type="molecule type" value="Genomic_DNA"/>
</dbReference>
<dbReference type="InterPro" id="IPR003346">
    <property type="entry name" value="Transposase_20"/>
</dbReference>
<feature type="domain" description="Transposase IS116/IS110/IS902 C-terminal" evidence="2">
    <location>
        <begin position="212"/>
        <end position="289"/>
    </location>
</feature>
<evidence type="ECO:0000313" key="3">
    <source>
        <dbReference type="EMBL" id="SHI08984.1"/>
    </source>
</evidence>
<dbReference type="InterPro" id="IPR002525">
    <property type="entry name" value="Transp_IS110-like_N"/>
</dbReference>